<evidence type="ECO:0000256" key="2">
    <source>
        <dbReference type="SAM" id="SignalP"/>
    </source>
</evidence>
<dbReference type="RefSeq" id="XP_002646946.1">
    <property type="nucleotide sequence ID" value="XM_002646900.1"/>
</dbReference>
<keyword evidence="2" id="KW-0732">Signal</keyword>
<feature type="signal peptide" evidence="2">
    <location>
        <begin position="1"/>
        <end position="23"/>
    </location>
</feature>
<accession>A8XZX3</accession>
<proteinExistence type="predicted"/>
<name>A8XZX3_CAEBR</name>
<dbReference type="InParanoid" id="A8XZX3"/>
<feature type="region of interest" description="Disordered" evidence="1">
    <location>
        <begin position="44"/>
        <end position="98"/>
    </location>
</feature>
<evidence type="ECO:0000313" key="3">
    <source>
        <dbReference type="EMBL" id="CAP38190.1"/>
    </source>
</evidence>
<protein>
    <submittedName>
        <fullName evidence="3">Protein CBG21357</fullName>
    </submittedName>
</protein>
<gene>
    <name evidence="3" type="ORF">CBG21357</name>
    <name evidence="3" type="ORF">CBG_21357</name>
</gene>
<evidence type="ECO:0000256" key="1">
    <source>
        <dbReference type="SAM" id="MobiDB-lite"/>
    </source>
</evidence>
<dbReference type="GeneID" id="8588945"/>
<dbReference type="KEGG" id="cbr:CBG_21357"/>
<dbReference type="CTD" id="8588945"/>
<dbReference type="eggNOG" id="ENOG502TK14">
    <property type="taxonomic scope" value="Eukaryota"/>
</dbReference>
<organism evidence="3 4">
    <name type="scientific">Caenorhabditis briggsae</name>
    <dbReference type="NCBI Taxonomy" id="6238"/>
    <lineage>
        <taxon>Eukaryota</taxon>
        <taxon>Metazoa</taxon>
        <taxon>Ecdysozoa</taxon>
        <taxon>Nematoda</taxon>
        <taxon>Chromadorea</taxon>
        <taxon>Rhabditida</taxon>
        <taxon>Rhabditina</taxon>
        <taxon>Rhabditomorpha</taxon>
        <taxon>Rhabditoidea</taxon>
        <taxon>Rhabditidae</taxon>
        <taxon>Peloderinae</taxon>
        <taxon>Caenorhabditis</taxon>
    </lineage>
</organism>
<sequence>MLGYKPLFQLLFLLICLLTCLDSRRRAGAGRAFEDRKADERHFDYKSAPGEAIPEDSEESEKPKIVLGSGGGSTVEPSSTTTEVPTTTEEETTTTQSNEDCGFLSTFIRKKTSKKELYIINIELKPVIEGPLTLST</sequence>
<reference evidence="3 4" key="2">
    <citation type="journal article" date="2011" name="PLoS Genet.">
        <title>Caenorhabditis briggsae recombinant inbred line genotypes reveal inter-strain incompatibility and the evolution of recombination.</title>
        <authorList>
            <person name="Ross J.A."/>
            <person name="Koboldt D.C."/>
            <person name="Staisch J.E."/>
            <person name="Chamberlin H.M."/>
            <person name="Gupta B.P."/>
            <person name="Miller R.D."/>
            <person name="Baird S.E."/>
            <person name="Haag E.S."/>
        </authorList>
    </citation>
    <scope>NUCLEOTIDE SEQUENCE [LARGE SCALE GENOMIC DNA]</scope>
    <source>
        <strain evidence="3 4">AF16</strain>
    </source>
</reference>
<dbReference type="EMBL" id="HE601136">
    <property type="protein sequence ID" value="CAP38190.1"/>
    <property type="molecule type" value="Genomic_DNA"/>
</dbReference>
<dbReference type="HOGENOM" id="CLU_155422_0_0_1"/>
<evidence type="ECO:0000313" key="4">
    <source>
        <dbReference type="Proteomes" id="UP000008549"/>
    </source>
</evidence>
<dbReference type="AlphaFoldDB" id="A8XZX3"/>
<reference evidence="3 4" key="1">
    <citation type="journal article" date="2003" name="PLoS Biol.">
        <title>The genome sequence of Caenorhabditis briggsae: a platform for comparative genomics.</title>
        <authorList>
            <person name="Stein L.D."/>
            <person name="Bao Z."/>
            <person name="Blasiar D."/>
            <person name="Blumenthal T."/>
            <person name="Brent M.R."/>
            <person name="Chen N."/>
            <person name="Chinwalla A."/>
            <person name="Clarke L."/>
            <person name="Clee C."/>
            <person name="Coghlan A."/>
            <person name="Coulson A."/>
            <person name="D'Eustachio P."/>
            <person name="Fitch D.H."/>
            <person name="Fulton L.A."/>
            <person name="Fulton R.E."/>
            <person name="Griffiths-Jones S."/>
            <person name="Harris T.W."/>
            <person name="Hillier L.W."/>
            <person name="Kamath R."/>
            <person name="Kuwabara P.E."/>
            <person name="Mardis E.R."/>
            <person name="Marra M.A."/>
            <person name="Miner T.L."/>
            <person name="Minx P."/>
            <person name="Mullikin J.C."/>
            <person name="Plumb R.W."/>
            <person name="Rogers J."/>
            <person name="Schein J.E."/>
            <person name="Sohrmann M."/>
            <person name="Spieth J."/>
            <person name="Stajich J.E."/>
            <person name="Wei C."/>
            <person name="Willey D."/>
            <person name="Wilson R.K."/>
            <person name="Durbin R."/>
            <person name="Waterston R.H."/>
        </authorList>
    </citation>
    <scope>NUCLEOTIDE SEQUENCE [LARGE SCALE GENOMIC DNA]</scope>
    <source>
        <strain evidence="3 4">AF16</strain>
    </source>
</reference>
<feature type="chain" id="PRO_5002730656" evidence="2">
    <location>
        <begin position="24"/>
        <end position="136"/>
    </location>
</feature>
<keyword evidence="4" id="KW-1185">Reference proteome</keyword>
<dbReference type="Proteomes" id="UP000008549">
    <property type="component" value="Unassembled WGS sequence"/>
</dbReference>
<feature type="compositionally biased region" description="Low complexity" evidence="1">
    <location>
        <begin position="74"/>
        <end position="87"/>
    </location>
</feature>